<evidence type="ECO:0000313" key="2">
    <source>
        <dbReference type="EMBL" id="SMH72305.1"/>
    </source>
</evidence>
<name>A0A2H1FHR3_9ARCH</name>
<reference evidence="3" key="1">
    <citation type="submission" date="2017-03" db="EMBL/GenBank/DDBJ databases">
        <authorList>
            <person name="Herbold C."/>
        </authorList>
    </citation>
    <scope>NUCLEOTIDE SEQUENCE [LARGE SCALE GENOMIC DNA]</scope>
</reference>
<dbReference type="GO" id="GO:0016853">
    <property type="term" value="F:isomerase activity"/>
    <property type="evidence" value="ECO:0007669"/>
    <property type="project" value="UniProtKB-KW"/>
</dbReference>
<evidence type="ECO:0000313" key="3">
    <source>
        <dbReference type="Proteomes" id="UP000230607"/>
    </source>
</evidence>
<accession>A0A2H1FHR3</accession>
<dbReference type="AlphaFoldDB" id="A0A2H1FHR3"/>
<evidence type="ECO:0000259" key="1">
    <source>
        <dbReference type="PROSITE" id="PS51464"/>
    </source>
</evidence>
<sequence>MKMNKKISEIIKENRLTNQRLQESCIPSIVELIDNARNTLKKKGKVVFFGNGGSAADSQHIAAEFTGKFKTYQRFLPAIALTTNTSALTAISNDFSFDDIFSMQVKSLVNKNDLVIGISTSGNSTNVIKGVLEAKKIGAKTVSFTGAKGGKLAKIADIIIKVPSDDTQRIQEFHIMIGHILCELVN</sequence>
<dbReference type="Gene3D" id="3.40.50.10490">
    <property type="entry name" value="Glucose-6-phosphate isomerase like protein, domain 1"/>
    <property type="match status" value="1"/>
</dbReference>
<dbReference type="CDD" id="cd05006">
    <property type="entry name" value="SIS_GmhA"/>
    <property type="match status" value="1"/>
</dbReference>
<proteinExistence type="predicted"/>
<dbReference type="InterPro" id="IPR050099">
    <property type="entry name" value="SIS_GmhA/DiaA_subfam"/>
</dbReference>
<dbReference type="SUPFAM" id="SSF53697">
    <property type="entry name" value="SIS domain"/>
    <property type="match status" value="1"/>
</dbReference>
<feature type="domain" description="SIS" evidence="1">
    <location>
        <begin position="36"/>
        <end position="186"/>
    </location>
</feature>
<dbReference type="PROSITE" id="PS51464">
    <property type="entry name" value="SIS"/>
    <property type="match status" value="1"/>
</dbReference>
<dbReference type="EC" id="5.3.1.28" evidence="2"/>
<protein>
    <submittedName>
        <fullName evidence="2">Phosphoheptose isomerase</fullName>
        <ecNumber evidence="2">5.3.1.28</ecNumber>
    </submittedName>
</protein>
<dbReference type="Pfam" id="PF13580">
    <property type="entry name" value="SIS_2"/>
    <property type="match status" value="1"/>
</dbReference>
<organism evidence="2 3">
    <name type="scientific">Candidatus Nitrosotalea okcheonensis</name>
    <dbReference type="NCBI Taxonomy" id="1903276"/>
    <lineage>
        <taxon>Archaea</taxon>
        <taxon>Nitrososphaerota</taxon>
        <taxon>Nitrososphaeria</taxon>
        <taxon>Nitrosotaleales</taxon>
        <taxon>Nitrosotaleaceae</taxon>
        <taxon>Nitrosotalea</taxon>
    </lineage>
</organism>
<dbReference type="PANTHER" id="PTHR30390">
    <property type="entry name" value="SEDOHEPTULOSE 7-PHOSPHATE ISOMERASE / DNAA INITIATOR-ASSOCIATING FACTOR FOR REPLICATION INITIATION"/>
    <property type="match status" value="1"/>
</dbReference>
<dbReference type="InterPro" id="IPR001347">
    <property type="entry name" value="SIS_dom"/>
</dbReference>
<dbReference type="InterPro" id="IPR035461">
    <property type="entry name" value="GmhA/DiaA"/>
</dbReference>
<dbReference type="GO" id="GO:0097367">
    <property type="term" value="F:carbohydrate derivative binding"/>
    <property type="evidence" value="ECO:0007669"/>
    <property type="project" value="InterPro"/>
</dbReference>
<dbReference type="Proteomes" id="UP000230607">
    <property type="component" value="Chromosome 1"/>
</dbReference>
<dbReference type="GO" id="GO:1901135">
    <property type="term" value="P:carbohydrate derivative metabolic process"/>
    <property type="evidence" value="ECO:0007669"/>
    <property type="project" value="InterPro"/>
</dbReference>
<dbReference type="PANTHER" id="PTHR30390:SF6">
    <property type="entry name" value="DNAA INITIATOR-ASSOCIATING PROTEIN DIAA"/>
    <property type="match status" value="1"/>
</dbReference>
<keyword evidence="3" id="KW-1185">Reference proteome</keyword>
<dbReference type="EMBL" id="LT841358">
    <property type="protein sequence ID" value="SMH72305.1"/>
    <property type="molecule type" value="Genomic_DNA"/>
</dbReference>
<dbReference type="InterPro" id="IPR046348">
    <property type="entry name" value="SIS_dom_sf"/>
</dbReference>
<gene>
    <name evidence="2" type="primary">gmhA</name>
    <name evidence="2" type="ORF">NCS_30145</name>
</gene>
<keyword evidence="2" id="KW-0413">Isomerase</keyword>